<evidence type="ECO:0000256" key="1">
    <source>
        <dbReference type="ARBA" id="ARBA00022614"/>
    </source>
</evidence>
<dbReference type="Pfam" id="PF00625">
    <property type="entry name" value="Guanylate_kin"/>
    <property type="match status" value="1"/>
</dbReference>
<dbReference type="Gene3D" id="3.80.10.10">
    <property type="entry name" value="Ribonuclease Inhibitor"/>
    <property type="match status" value="2"/>
</dbReference>
<sequence length="548" mass="63725">QKYKRFSLPLKNHLSLALFDSAKFHDLDEDSMQETFPINVTRLMNEEQLWGCFYNFPQLYEDEYSPVVKVRNISDIAEVQDGVLTRDLVSVCLSYLKRTPILGDYVYIKLDLSSKLLSDIENLKHYKYIVYLDLSSNQISELTVLSYLPYVQYLDVSFNRLCSVLDYETQNLNHLRLLWLDLSYNNISDFEFGDNVGLWTLLHLQYLNLNENNLTLRELHARNNRFCALLDLAVYMSKLRLITVLDLRSNPVCSVPGYNDVIVNSFPMLLTLDECDLDPVDQRLVKMNMSPDAVTFASRRLLRLLYIEQLSRARVSPYNPPADTTDVPIVVLVGYEAVGKGSLARRLTQELSSHIELAVQHTTAVYHFPNHYIQVSRKEFDDMLLAGQFLTYSEVDGESYGLSREQAFVRDAKVRVVAMDLIGALMLKLRGRQPYLILTTCLDKQALAKRQQDRKMYLYHYCFLFRIDCYVKETTHYTVPYYGRITQRNKNETIMRRSTIPFTIYFYQAAIPEDKSRSEFLIESECSLFKGASSEISRKQKNENKLLS</sequence>
<dbReference type="GO" id="GO:0005737">
    <property type="term" value="C:cytoplasm"/>
    <property type="evidence" value="ECO:0007669"/>
    <property type="project" value="TreeGrafter"/>
</dbReference>
<evidence type="ECO:0000259" key="3">
    <source>
        <dbReference type="Pfam" id="PF00625"/>
    </source>
</evidence>
<dbReference type="InterPro" id="IPR027417">
    <property type="entry name" value="P-loop_NTPase"/>
</dbReference>
<evidence type="ECO:0000313" key="4">
    <source>
        <dbReference type="EMBL" id="VVD01165.1"/>
    </source>
</evidence>
<dbReference type="InterPro" id="IPR001611">
    <property type="entry name" value="Leu-rich_rpt"/>
</dbReference>
<feature type="non-terminal residue" evidence="4">
    <location>
        <position position="1"/>
    </location>
</feature>
<dbReference type="AlphaFoldDB" id="A0A5E4QVC1"/>
<keyword evidence="2" id="KW-0677">Repeat</keyword>
<feature type="domain" description="Guanylate kinase/L-type calcium channel beta subunit" evidence="3">
    <location>
        <begin position="330"/>
        <end position="408"/>
    </location>
</feature>
<dbReference type="EMBL" id="FZQP02005221">
    <property type="protein sequence ID" value="VVD01165.1"/>
    <property type="molecule type" value="Genomic_DNA"/>
</dbReference>
<accession>A0A5E4QVC1</accession>
<name>A0A5E4QVC1_9NEOP</name>
<dbReference type="InterPro" id="IPR032675">
    <property type="entry name" value="LRR_dom_sf"/>
</dbReference>
<protein>
    <recommendedName>
        <fullName evidence="3">Guanylate kinase/L-type calcium channel beta subunit domain-containing protein</fullName>
    </recommendedName>
</protein>
<dbReference type="SUPFAM" id="SSF52058">
    <property type="entry name" value="L domain-like"/>
    <property type="match status" value="1"/>
</dbReference>
<dbReference type="Gene3D" id="3.40.50.300">
    <property type="entry name" value="P-loop containing nucleotide triphosphate hydrolases"/>
    <property type="match status" value="1"/>
</dbReference>
<keyword evidence="5" id="KW-1185">Reference proteome</keyword>
<feature type="non-terminal residue" evidence="4">
    <location>
        <position position="548"/>
    </location>
</feature>
<dbReference type="Proteomes" id="UP000324832">
    <property type="component" value="Unassembled WGS sequence"/>
</dbReference>
<dbReference type="PANTHER" id="PTHR15454">
    <property type="entry name" value="NISCHARIN RELATED"/>
    <property type="match status" value="1"/>
</dbReference>
<evidence type="ECO:0000256" key="2">
    <source>
        <dbReference type="ARBA" id="ARBA00022737"/>
    </source>
</evidence>
<reference evidence="4 5" key="1">
    <citation type="submission" date="2017-07" db="EMBL/GenBank/DDBJ databases">
        <authorList>
            <person name="Talla V."/>
            <person name="Backstrom N."/>
        </authorList>
    </citation>
    <scope>NUCLEOTIDE SEQUENCE [LARGE SCALE GENOMIC DNA]</scope>
</reference>
<keyword evidence="1" id="KW-0433">Leucine-rich repeat</keyword>
<dbReference type="PANTHER" id="PTHR15454:SF34">
    <property type="entry name" value="LEUCINE-RICH REPEAT AND COILED-COIL DOMAIN-CONTAINING PROTEIN 1"/>
    <property type="match status" value="1"/>
</dbReference>
<dbReference type="SUPFAM" id="SSF52540">
    <property type="entry name" value="P-loop containing nucleoside triphosphate hydrolases"/>
    <property type="match status" value="1"/>
</dbReference>
<proteinExistence type="predicted"/>
<dbReference type="InterPro" id="IPR008145">
    <property type="entry name" value="GK/Ca_channel_bsu"/>
</dbReference>
<gene>
    <name evidence="4" type="ORF">LSINAPIS_LOCUS11645</name>
</gene>
<dbReference type="PROSITE" id="PS51450">
    <property type="entry name" value="LRR"/>
    <property type="match status" value="2"/>
</dbReference>
<evidence type="ECO:0000313" key="5">
    <source>
        <dbReference type="Proteomes" id="UP000324832"/>
    </source>
</evidence>
<organism evidence="4 5">
    <name type="scientific">Leptidea sinapis</name>
    <dbReference type="NCBI Taxonomy" id="189913"/>
    <lineage>
        <taxon>Eukaryota</taxon>
        <taxon>Metazoa</taxon>
        <taxon>Ecdysozoa</taxon>
        <taxon>Arthropoda</taxon>
        <taxon>Hexapoda</taxon>
        <taxon>Insecta</taxon>
        <taxon>Pterygota</taxon>
        <taxon>Neoptera</taxon>
        <taxon>Endopterygota</taxon>
        <taxon>Lepidoptera</taxon>
        <taxon>Glossata</taxon>
        <taxon>Ditrysia</taxon>
        <taxon>Papilionoidea</taxon>
        <taxon>Pieridae</taxon>
        <taxon>Dismorphiinae</taxon>
        <taxon>Leptidea</taxon>
    </lineage>
</organism>